<keyword evidence="9" id="KW-0472">Membrane</keyword>
<evidence type="ECO:0000256" key="3">
    <source>
        <dbReference type="ARBA" id="ARBA00005227"/>
    </source>
</evidence>
<evidence type="ECO:0000256" key="8">
    <source>
        <dbReference type="ARBA" id="ARBA00023034"/>
    </source>
</evidence>
<dbReference type="Pfam" id="PF02990">
    <property type="entry name" value="EMP70"/>
    <property type="match status" value="1"/>
</dbReference>
<comment type="caution">
    <text evidence="10">The sequence shown here is derived from an EMBL/GenBank/DDBJ whole genome shotgun (WGS) entry which is preliminary data.</text>
</comment>
<keyword evidence="6" id="KW-0967">Endosome</keyword>
<keyword evidence="7" id="KW-1133">Transmembrane helix</keyword>
<keyword evidence="5" id="KW-0732">Signal</keyword>
<keyword evidence="11" id="KW-1185">Reference proteome</keyword>
<evidence type="ECO:0000256" key="4">
    <source>
        <dbReference type="ARBA" id="ARBA00022692"/>
    </source>
</evidence>
<protein>
    <submittedName>
        <fullName evidence="10">Putative nonaspanin (TM9SF)</fullName>
    </submittedName>
</protein>
<dbReference type="AlphaFoldDB" id="A0A2P6PRE7"/>
<evidence type="ECO:0000256" key="6">
    <source>
        <dbReference type="ARBA" id="ARBA00022753"/>
    </source>
</evidence>
<evidence type="ECO:0000256" key="9">
    <source>
        <dbReference type="ARBA" id="ARBA00023136"/>
    </source>
</evidence>
<keyword evidence="4" id="KW-0812">Transmembrane</keyword>
<organism evidence="10 11">
    <name type="scientific">Rosa chinensis</name>
    <name type="common">China rose</name>
    <dbReference type="NCBI Taxonomy" id="74649"/>
    <lineage>
        <taxon>Eukaryota</taxon>
        <taxon>Viridiplantae</taxon>
        <taxon>Streptophyta</taxon>
        <taxon>Embryophyta</taxon>
        <taxon>Tracheophyta</taxon>
        <taxon>Spermatophyta</taxon>
        <taxon>Magnoliopsida</taxon>
        <taxon>eudicotyledons</taxon>
        <taxon>Gunneridae</taxon>
        <taxon>Pentapetalae</taxon>
        <taxon>rosids</taxon>
        <taxon>fabids</taxon>
        <taxon>Rosales</taxon>
        <taxon>Rosaceae</taxon>
        <taxon>Rosoideae</taxon>
        <taxon>Rosoideae incertae sedis</taxon>
        <taxon>Rosa</taxon>
    </lineage>
</organism>
<comment type="similarity">
    <text evidence="3">Belongs to the nonaspanin (TM9SF) (TC 9.A.2) family.</text>
</comment>
<comment type="subcellular location">
    <subcellularLocation>
        <location evidence="1">Endosome membrane</location>
        <topology evidence="1">Multi-pass membrane protein</topology>
    </subcellularLocation>
    <subcellularLocation>
        <location evidence="2">Golgi apparatus membrane</location>
        <topology evidence="2">Multi-pass membrane protein</topology>
    </subcellularLocation>
</comment>
<gene>
    <name evidence="10" type="ORF">RchiOBHm_Chr6g0273231</name>
</gene>
<dbReference type="STRING" id="74649.A0A2P6PRE7"/>
<evidence type="ECO:0000256" key="5">
    <source>
        <dbReference type="ARBA" id="ARBA00022729"/>
    </source>
</evidence>
<dbReference type="Gramene" id="PRQ24513">
    <property type="protein sequence ID" value="PRQ24513"/>
    <property type="gene ID" value="RchiOBHm_Chr6g0273231"/>
</dbReference>
<evidence type="ECO:0000256" key="1">
    <source>
        <dbReference type="ARBA" id="ARBA00004337"/>
    </source>
</evidence>
<evidence type="ECO:0000313" key="11">
    <source>
        <dbReference type="Proteomes" id="UP000238479"/>
    </source>
</evidence>
<dbReference type="InterPro" id="IPR004240">
    <property type="entry name" value="EMP70"/>
</dbReference>
<reference evidence="10 11" key="1">
    <citation type="journal article" date="2018" name="Nat. Genet.">
        <title>The Rosa genome provides new insights in the design of modern roses.</title>
        <authorList>
            <person name="Bendahmane M."/>
        </authorList>
    </citation>
    <scope>NUCLEOTIDE SEQUENCE [LARGE SCALE GENOMIC DNA]</scope>
    <source>
        <strain evidence="11">cv. Old Blush</strain>
    </source>
</reference>
<dbReference type="EMBL" id="PDCK01000044">
    <property type="protein sequence ID" value="PRQ24513.1"/>
    <property type="molecule type" value="Genomic_DNA"/>
</dbReference>
<keyword evidence="8" id="KW-0333">Golgi apparatus</keyword>
<dbReference type="Proteomes" id="UP000238479">
    <property type="component" value="Chromosome 6"/>
</dbReference>
<evidence type="ECO:0000313" key="10">
    <source>
        <dbReference type="EMBL" id="PRQ24513.1"/>
    </source>
</evidence>
<sequence>MNSRMCSNGDEEEDKEVGWKYLHGDVFRQPSNIPLFCAVLFKIQRHRSGKPRKGCYSSFLND</sequence>
<dbReference type="GO" id="GO:0010008">
    <property type="term" value="C:endosome membrane"/>
    <property type="evidence" value="ECO:0007669"/>
    <property type="project" value="UniProtKB-SubCell"/>
</dbReference>
<dbReference type="GO" id="GO:0000139">
    <property type="term" value="C:Golgi membrane"/>
    <property type="evidence" value="ECO:0007669"/>
    <property type="project" value="UniProtKB-SubCell"/>
</dbReference>
<accession>A0A2P6PRE7</accession>
<evidence type="ECO:0000256" key="2">
    <source>
        <dbReference type="ARBA" id="ARBA00004653"/>
    </source>
</evidence>
<evidence type="ECO:0000256" key="7">
    <source>
        <dbReference type="ARBA" id="ARBA00022989"/>
    </source>
</evidence>
<proteinExistence type="inferred from homology"/>
<name>A0A2P6PRE7_ROSCH</name>